<dbReference type="Gene3D" id="1.10.10.60">
    <property type="entry name" value="Homeodomain-like"/>
    <property type="match status" value="1"/>
</dbReference>
<protein>
    <recommendedName>
        <fullName evidence="1">TERF2-interacting telomeric protein 1 Myb domain-containing protein</fullName>
    </recommendedName>
</protein>
<accession>A0A0C9ZY06</accession>
<feature type="domain" description="TERF2-interacting telomeric protein 1 Myb" evidence="1">
    <location>
        <begin position="3"/>
        <end position="48"/>
    </location>
</feature>
<evidence type="ECO:0000313" key="2">
    <source>
        <dbReference type="EMBL" id="KIK27087.1"/>
    </source>
</evidence>
<feature type="non-terminal residue" evidence="2">
    <location>
        <position position="61"/>
    </location>
</feature>
<proteinExistence type="predicted"/>
<dbReference type="Proteomes" id="UP000054018">
    <property type="component" value="Unassembled WGS sequence"/>
</dbReference>
<dbReference type="STRING" id="765257.A0A0C9ZY06"/>
<reference evidence="2 3" key="1">
    <citation type="submission" date="2014-04" db="EMBL/GenBank/DDBJ databases">
        <authorList>
            <consortium name="DOE Joint Genome Institute"/>
            <person name="Kuo A."/>
            <person name="Kohler A."/>
            <person name="Costa M.D."/>
            <person name="Nagy L.G."/>
            <person name="Floudas D."/>
            <person name="Copeland A."/>
            <person name="Barry K.W."/>
            <person name="Cichocki N."/>
            <person name="Veneault-Fourrey C."/>
            <person name="LaButti K."/>
            <person name="Lindquist E.A."/>
            <person name="Lipzen A."/>
            <person name="Lundell T."/>
            <person name="Morin E."/>
            <person name="Murat C."/>
            <person name="Sun H."/>
            <person name="Tunlid A."/>
            <person name="Henrissat B."/>
            <person name="Grigoriev I.V."/>
            <person name="Hibbett D.S."/>
            <person name="Martin F."/>
            <person name="Nordberg H.P."/>
            <person name="Cantor M.N."/>
            <person name="Hua S.X."/>
        </authorList>
    </citation>
    <scope>NUCLEOTIDE SEQUENCE [LARGE SCALE GENOMIC DNA]</scope>
    <source>
        <strain evidence="2 3">441</strain>
    </source>
</reference>
<reference evidence="3" key="2">
    <citation type="submission" date="2015-01" db="EMBL/GenBank/DDBJ databases">
        <title>Evolutionary Origins and Diversification of the Mycorrhizal Mutualists.</title>
        <authorList>
            <consortium name="DOE Joint Genome Institute"/>
            <consortium name="Mycorrhizal Genomics Consortium"/>
            <person name="Kohler A."/>
            <person name="Kuo A."/>
            <person name="Nagy L.G."/>
            <person name="Floudas D."/>
            <person name="Copeland A."/>
            <person name="Barry K.W."/>
            <person name="Cichocki N."/>
            <person name="Veneault-Fourrey C."/>
            <person name="LaButti K."/>
            <person name="Lindquist E.A."/>
            <person name="Lipzen A."/>
            <person name="Lundell T."/>
            <person name="Morin E."/>
            <person name="Murat C."/>
            <person name="Riley R."/>
            <person name="Ohm R."/>
            <person name="Sun H."/>
            <person name="Tunlid A."/>
            <person name="Henrissat B."/>
            <person name="Grigoriev I.V."/>
            <person name="Hibbett D.S."/>
            <person name="Martin F."/>
        </authorList>
    </citation>
    <scope>NUCLEOTIDE SEQUENCE [LARGE SCALE GENOMIC DNA]</scope>
    <source>
        <strain evidence="3">441</strain>
    </source>
</reference>
<evidence type="ECO:0000313" key="3">
    <source>
        <dbReference type="Proteomes" id="UP000054018"/>
    </source>
</evidence>
<dbReference type="OrthoDB" id="3358963at2759"/>
<dbReference type="AlphaFoldDB" id="A0A0C9ZY06"/>
<dbReference type="HOGENOM" id="CLU_2929075_0_0_1"/>
<dbReference type="Pfam" id="PF08914">
    <property type="entry name" value="Myb_Rap1"/>
    <property type="match status" value="1"/>
</dbReference>
<evidence type="ECO:0000259" key="1">
    <source>
        <dbReference type="Pfam" id="PF08914"/>
    </source>
</evidence>
<sequence length="61" mass="7351">MRYSRSDDVLLARYFFTKPEGTSDKIFQAFGRSHPHHPWKGWQEHHRIHKAKIDHLIQKLA</sequence>
<dbReference type="InterPro" id="IPR015010">
    <property type="entry name" value="TERF2IP_Myb"/>
</dbReference>
<organism evidence="2 3">
    <name type="scientific">Pisolithus microcarpus 441</name>
    <dbReference type="NCBI Taxonomy" id="765257"/>
    <lineage>
        <taxon>Eukaryota</taxon>
        <taxon>Fungi</taxon>
        <taxon>Dikarya</taxon>
        <taxon>Basidiomycota</taxon>
        <taxon>Agaricomycotina</taxon>
        <taxon>Agaricomycetes</taxon>
        <taxon>Agaricomycetidae</taxon>
        <taxon>Boletales</taxon>
        <taxon>Sclerodermatineae</taxon>
        <taxon>Pisolithaceae</taxon>
        <taxon>Pisolithus</taxon>
    </lineage>
</organism>
<name>A0A0C9ZY06_9AGAM</name>
<dbReference type="EMBL" id="KN833698">
    <property type="protein sequence ID" value="KIK27087.1"/>
    <property type="molecule type" value="Genomic_DNA"/>
</dbReference>
<keyword evidence="3" id="KW-1185">Reference proteome</keyword>
<gene>
    <name evidence="2" type="ORF">PISMIDRAFT_675406</name>
</gene>
<feature type="non-terminal residue" evidence="2">
    <location>
        <position position="1"/>
    </location>
</feature>